<dbReference type="EnsemblMetazoa" id="CJA36223.1">
    <property type="protein sequence ID" value="CJA36223.1"/>
    <property type="gene ID" value="WBGene00212070"/>
</dbReference>
<sequence>MQLYTRPTRVRGVGEKEAPPPQRFVCMCACVCVYLRVWTDRRTVRGPTDGATDGRIDRITFTANETSRIKSNRIKSALAPTLTPRGSDIPVV</sequence>
<organism evidence="1 2">
    <name type="scientific">Caenorhabditis japonica</name>
    <dbReference type="NCBI Taxonomy" id="281687"/>
    <lineage>
        <taxon>Eukaryota</taxon>
        <taxon>Metazoa</taxon>
        <taxon>Ecdysozoa</taxon>
        <taxon>Nematoda</taxon>
        <taxon>Chromadorea</taxon>
        <taxon>Rhabditida</taxon>
        <taxon>Rhabditina</taxon>
        <taxon>Rhabditomorpha</taxon>
        <taxon>Rhabditoidea</taxon>
        <taxon>Rhabditidae</taxon>
        <taxon>Peloderinae</taxon>
        <taxon>Caenorhabditis</taxon>
    </lineage>
</organism>
<evidence type="ECO:0000313" key="2">
    <source>
        <dbReference type="Proteomes" id="UP000005237"/>
    </source>
</evidence>
<dbReference type="Proteomes" id="UP000005237">
    <property type="component" value="Unassembled WGS sequence"/>
</dbReference>
<reference evidence="1" key="2">
    <citation type="submission" date="2022-06" db="UniProtKB">
        <authorList>
            <consortium name="EnsemblMetazoa"/>
        </authorList>
    </citation>
    <scope>IDENTIFICATION</scope>
    <source>
        <strain evidence="1">DF5081</strain>
    </source>
</reference>
<accession>A0A8R1EH25</accession>
<evidence type="ECO:0000313" key="1">
    <source>
        <dbReference type="EnsemblMetazoa" id="CJA36223.1"/>
    </source>
</evidence>
<keyword evidence="2" id="KW-1185">Reference proteome</keyword>
<dbReference type="AlphaFoldDB" id="A0A8R1EH25"/>
<proteinExistence type="predicted"/>
<protein>
    <submittedName>
        <fullName evidence="1">Uncharacterized protein</fullName>
    </submittedName>
</protein>
<reference evidence="2" key="1">
    <citation type="submission" date="2010-08" db="EMBL/GenBank/DDBJ databases">
        <authorList>
            <consortium name="Caenorhabditis japonica Sequencing Consortium"/>
            <person name="Wilson R.K."/>
        </authorList>
    </citation>
    <scope>NUCLEOTIDE SEQUENCE [LARGE SCALE GENOMIC DNA]</scope>
    <source>
        <strain evidence="2">DF5081</strain>
    </source>
</reference>
<name>A0A8R1EH25_CAEJA</name>